<dbReference type="Proteomes" id="UP000516173">
    <property type="component" value="Chromosome"/>
</dbReference>
<evidence type="ECO:0000256" key="3">
    <source>
        <dbReference type="ARBA" id="ARBA00022989"/>
    </source>
</evidence>
<feature type="transmembrane region" description="Helical" evidence="5">
    <location>
        <begin position="176"/>
        <end position="198"/>
    </location>
</feature>
<dbReference type="PANTHER" id="PTHR42718:SF39">
    <property type="entry name" value="ACTINORHODIN TRANSPORTER-RELATED"/>
    <property type="match status" value="1"/>
</dbReference>
<feature type="transmembrane region" description="Helical" evidence="5">
    <location>
        <begin position="318"/>
        <end position="339"/>
    </location>
</feature>
<feature type="transmembrane region" description="Helical" evidence="5">
    <location>
        <begin position="346"/>
        <end position="367"/>
    </location>
</feature>
<gene>
    <name evidence="7" type="ORF">NWFMUON74_45390</name>
</gene>
<dbReference type="InterPro" id="IPR011701">
    <property type="entry name" value="MFS"/>
</dbReference>
<dbReference type="GO" id="GO:0005886">
    <property type="term" value="C:plasma membrane"/>
    <property type="evidence" value="ECO:0007669"/>
    <property type="project" value="UniProtKB-SubCell"/>
</dbReference>
<dbReference type="Pfam" id="PF07690">
    <property type="entry name" value="MFS_1"/>
    <property type="match status" value="2"/>
</dbReference>
<evidence type="ECO:0000256" key="2">
    <source>
        <dbReference type="ARBA" id="ARBA00022692"/>
    </source>
</evidence>
<protein>
    <submittedName>
        <fullName evidence="7">MFS transporter</fullName>
    </submittedName>
</protein>
<name>A0A7G1KNH3_9NOCA</name>
<evidence type="ECO:0000256" key="4">
    <source>
        <dbReference type="ARBA" id="ARBA00023136"/>
    </source>
</evidence>
<dbReference type="PROSITE" id="PS50850">
    <property type="entry name" value="MFS"/>
    <property type="match status" value="1"/>
</dbReference>
<keyword evidence="8" id="KW-1185">Reference proteome</keyword>
<dbReference type="EMBL" id="AP023396">
    <property type="protein sequence ID" value="BCK56767.1"/>
    <property type="molecule type" value="Genomic_DNA"/>
</dbReference>
<dbReference type="PANTHER" id="PTHR42718">
    <property type="entry name" value="MAJOR FACILITATOR SUPERFAMILY MULTIDRUG TRANSPORTER MFSC"/>
    <property type="match status" value="1"/>
</dbReference>
<dbReference type="PRINTS" id="PR01036">
    <property type="entry name" value="TCRTETB"/>
</dbReference>
<dbReference type="GeneID" id="80348995"/>
<dbReference type="InterPro" id="IPR036259">
    <property type="entry name" value="MFS_trans_sf"/>
</dbReference>
<dbReference type="SUPFAM" id="SSF103473">
    <property type="entry name" value="MFS general substrate transporter"/>
    <property type="match status" value="1"/>
</dbReference>
<feature type="transmembrane region" description="Helical" evidence="5">
    <location>
        <begin position="54"/>
        <end position="75"/>
    </location>
</feature>
<dbReference type="Gene3D" id="1.20.1720.10">
    <property type="entry name" value="Multidrug resistance protein D"/>
    <property type="match status" value="1"/>
</dbReference>
<evidence type="ECO:0000313" key="7">
    <source>
        <dbReference type="EMBL" id="BCK56767.1"/>
    </source>
</evidence>
<dbReference type="CDD" id="cd17321">
    <property type="entry name" value="MFS_MMR_MDR_like"/>
    <property type="match status" value="1"/>
</dbReference>
<feature type="transmembrane region" description="Helical" evidence="5">
    <location>
        <begin position="236"/>
        <end position="257"/>
    </location>
</feature>
<sequence length="480" mass="49808">MVVTEADTTTRPGGELAAWLAFAGCLISVFMQMIDVTIVNTALPDISRDLRASQSAQLLVVAGYSLAFACTLLTAARIGALVGRRRLFLISVVGFTAASLWCGMSTSATELIVARVAQGITGAGMAAQTIAILTASFPRERHQQVFALYGATAGFAGMLGPIVGGVLITMNIGGSGWHAIFLMNLPLGVLAFVLAHRFLHLGPSSEREGLDLTGAIVSTVSLLLLLSALADVQQNGWRPAHVVMIAVALVVAAVFVAQQRRRSRRGDGPLVRLDLFADRGFRVGSVLVTIFFGLFTAFVFAASIMLQDVLHWTPLRTGIAMTPFALGAGAGALLSPLFVKRWGVRVLAAGIVVFGGCVAIAAGYLWVTDGDVSLALAVVPVFVSGFGVGAFAALLQPIMLARLDAERMAEASGALPTIEQIGNAVGLAVLSTVFFRAHTLNGSITMLSAIAVVAFGLGALTLALPEPPDAAEPGLGSAEG</sequence>
<organism evidence="7 8">
    <name type="scientific">Nocardia wallacei</name>
    <dbReference type="NCBI Taxonomy" id="480035"/>
    <lineage>
        <taxon>Bacteria</taxon>
        <taxon>Bacillati</taxon>
        <taxon>Actinomycetota</taxon>
        <taxon>Actinomycetes</taxon>
        <taxon>Mycobacteriales</taxon>
        <taxon>Nocardiaceae</taxon>
        <taxon>Nocardia</taxon>
    </lineage>
</organism>
<comment type="subcellular location">
    <subcellularLocation>
        <location evidence="1">Cell membrane</location>
        <topology evidence="1">Multi-pass membrane protein</topology>
    </subcellularLocation>
</comment>
<evidence type="ECO:0000313" key="8">
    <source>
        <dbReference type="Proteomes" id="UP000516173"/>
    </source>
</evidence>
<feature type="transmembrane region" description="Helical" evidence="5">
    <location>
        <begin position="112"/>
        <end position="134"/>
    </location>
</feature>
<feature type="transmembrane region" description="Helical" evidence="5">
    <location>
        <begin position="210"/>
        <end position="230"/>
    </location>
</feature>
<proteinExistence type="predicted"/>
<feature type="transmembrane region" description="Helical" evidence="5">
    <location>
        <begin position="444"/>
        <end position="464"/>
    </location>
</feature>
<evidence type="ECO:0000259" key="6">
    <source>
        <dbReference type="PROSITE" id="PS50850"/>
    </source>
</evidence>
<dbReference type="RefSeq" id="WP_187683779.1">
    <property type="nucleotide sequence ID" value="NZ_AP023396.1"/>
</dbReference>
<accession>A0A7G1KNH3</accession>
<feature type="transmembrane region" description="Helical" evidence="5">
    <location>
        <begin position="286"/>
        <end position="306"/>
    </location>
</feature>
<dbReference type="GO" id="GO:0022857">
    <property type="term" value="F:transmembrane transporter activity"/>
    <property type="evidence" value="ECO:0007669"/>
    <property type="project" value="InterPro"/>
</dbReference>
<feature type="transmembrane region" description="Helical" evidence="5">
    <location>
        <begin position="146"/>
        <end position="170"/>
    </location>
</feature>
<dbReference type="KEGG" id="nwl:NWFMUON74_45390"/>
<keyword evidence="3 5" id="KW-1133">Transmembrane helix</keyword>
<feature type="domain" description="Major facilitator superfamily (MFS) profile" evidence="6">
    <location>
        <begin position="21"/>
        <end position="466"/>
    </location>
</feature>
<feature type="transmembrane region" description="Helical" evidence="5">
    <location>
        <begin position="87"/>
        <end position="106"/>
    </location>
</feature>
<feature type="transmembrane region" description="Helical" evidence="5">
    <location>
        <begin position="373"/>
        <end position="395"/>
    </location>
</feature>
<feature type="transmembrane region" description="Helical" evidence="5">
    <location>
        <begin position="16"/>
        <end position="34"/>
    </location>
</feature>
<keyword evidence="4 5" id="KW-0472">Membrane</keyword>
<evidence type="ECO:0000256" key="1">
    <source>
        <dbReference type="ARBA" id="ARBA00004651"/>
    </source>
</evidence>
<dbReference type="AlphaFoldDB" id="A0A7G1KNH3"/>
<keyword evidence="2 5" id="KW-0812">Transmembrane</keyword>
<reference evidence="7 8" key="1">
    <citation type="submission" date="2020-08" db="EMBL/GenBank/DDBJ databases">
        <title>Genome Sequencing of Nocardia wallacei strain FMUON74 and assembly.</title>
        <authorList>
            <person name="Toyokawa M."/>
            <person name="Uesaka K."/>
        </authorList>
    </citation>
    <scope>NUCLEOTIDE SEQUENCE [LARGE SCALE GENOMIC DNA]</scope>
    <source>
        <strain evidence="7 8">FMUON74</strain>
    </source>
</reference>
<evidence type="ECO:0000256" key="5">
    <source>
        <dbReference type="SAM" id="Phobius"/>
    </source>
</evidence>
<dbReference type="Gene3D" id="1.20.1250.20">
    <property type="entry name" value="MFS general substrate transporter like domains"/>
    <property type="match status" value="1"/>
</dbReference>
<dbReference type="InterPro" id="IPR020846">
    <property type="entry name" value="MFS_dom"/>
</dbReference>